<keyword evidence="4" id="KW-1185">Reference proteome</keyword>
<keyword evidence="2" id="KW-0732">Signal</keyword>
<dbReference type="KEGG" id="hoh:Hoch_6405"/>
<evidence type="ECO:0000313" key="3">
    <source>
        <dbReference type="EMBL" id="ACY18874.1"/>
    </source>
</evidence>
<dbReference type="PROSITE" id="PS51257">
    <property type="entry name" value="PROKAR_LIPOPROTEIN"/>
    <property type="match status" value="1"/>
</dbReference>
<dbReference type="RefSeq" id="WP_012831466.1">
    <property type="nucleotide sequence ID" value="NC_013440.1"/>
</dbReference>
<dbReference type="Proteomes" id="UP000001880">
    <property type="component" value="Chromosome"/>
</dbReference>
<name>D0LP48_HALO1</name>
<gene>
    <name evidence="3" type="ordered locus">Hoch_6405</name>
</gene>
<protein>
    <recommendedName>
        <fullName evidence="5">Lipoprotein</fullName>
    </recommendedName>
</protein>
<dbReference type="HOGENOM" id="CLU_751780_0_0_7"/>
<proteinExistence type="predicted"/>
<evidence type="ECO:0000313" key="4">
    <source>
        <dbReference type="Proteomes" id="UP000001880"/>
    </source>
</evidence>
<dbReference type="AlphaFoldDB" id="D0LP48"/>
<evidence type="ECO:0000256" key="1">
    <source>
        <dbReference type="SAM" id="Coils"/>
    </source>
</evidence>
<dbReference type="EMBL" id="CP001804">
    <property type="protein sequence ID" value="ACY18874.1"/>
    <property type="molecule type" value="Genomic_DNA"/>
</dbReference>
<feature type="signal peptide" evidence="2">
    <location>
        <begin position="1"/>
        <end position="26"/>
    </location>
</feature>
<reference evidence="3 4" key="1">
    <citation type="journal article" date="2010" name="Stand. Genomic Sci.">
        <title>Complete genome sequence of Haliangium ochraceum type strain (SMP-2).</title>
        <authorList>
            <consortium name="US DOE Joint Genome Institute (JGI-PGF)"/>
            <person name="Ivanova N."/>
            <person name="Daum C."/>
            <person name="Lang E."/>
            <person name="Abt B."/>
            <person name="Kopitz M."/>
            <person name="Saunders E."/>
            <person name="Lapidus A."/>
            <person name="Lucas S."/>
            <person name="Glavina Del Rio T."/>
            <person name="Nolan M."/>
            <person name="Tice H."/>
            <person name="Copeland A."/>
            <person name="Cheng J.F."/>
            <person name="Chen F."/>
            <person name="Bruce D."/>
            <person name="Goodwin L."/>
            <person name="Pitluck S."/>
            <person name="Mavromatis K."/>
            <person name="Pati A."/>
            <person name="Mikhailova N."/>
            <person name="Chen A."/>
            <person name="Palaniappan K."/>
            <person name="Land M."/>
            <person name="Hauser L."/>
            <person name="Chang Y.J."/>
            <person name="Jeffries C.D."/>
            <person name="Detter J.C."/>
            <person name="Brettin T."/>
            <person name="Rohde M."/>
            <person name="Goker M."/>
            <person name="Bristow J."/>
            <person name="Markowitz V."/>
            <person name="Eisen J.A."/>
            <person name="Hugenholtz P."/>
            <person name="Kyrpides N.C."/>
            <person name="Klenk H.P."/>
        </authorList>
    </citation>
    <scope>NUCLEOTIDE SEQUENCE [LARGE SCALE GENOMIC DNA]</scope>
    <source>
        <strain evidence="4">DSM 14365 / CIP 107738 / JCM 11303 / AJ 13395 / SMP-2</strain>
    </source>
</reference>
<accession>D0LP48</accession>
<evidence type="ECO:0000256" key="2">
    <source>
        <dbReference type="SAM" id="SignalP"/>
    </source>
</evidence>
<evidence type="ECO:0008006" key="5">
    <source>
        <dbReference type="Google" id="ProtNLM"/>
    </source>
</evidence>
<feature type="coiled-coil region" evidence="1">
    <location>
        <begin position="255"/>
        <end position="282"/>
    </location>
</feature>
<feature type="chain" id="PRO_5003010770" description="Lipoprotein" evidence="2">
    <location>
        <begin position="27"/>
        <end position="368"/>
    </location>
</feature>
<keyword evidence="1" id="KW-0175">Coiled coil</keyword>
<dbReference type="eggNOG" id="COG0515">
    <property type="taxonomic scope" value="Bacteria"/>
</dbReference>
<sequence length="368" mass="38352">MLTLRTSPFLTAVLGASLLAAPLALSACSKDKKDAEEGTSRGLSADDAKDKFSYLPPDANLVVTLKPPQIASSKLYKDLVAPSMAKFGGNPMDDMQTKCGFDPLTTVTSVTFGGNTESDDSMVVSVEGLTHDQFAKCAGAMAADGDDKVEVSKEGDLTKISANGDDQYAGWINDTTMVISPKGKTKEGMEEVMARKEGMGSNAKMMELVGQVDMGSSIWFAMHNSNAGQPVGGVPVQAQAMYGALTLGQGMNVDMTMEQASAEEAKDMVAELTQQLEGLKAMPFGKFVGKAQLEAKDKNVNLDLALSEADMDEMVPMLEQQLLPMLMMMGGGGMGGMGGAGMGGMGGAPDMGGADMGAEDMADEPAAE</sequence>
<organism evidence="3 4">
    <name type="scientific">Haliangium ochraceum (strain DSM 14365 / JCM 11303 / SMP-2)</name>
    <dbReference type="NCBI Taxonomy" id="502025"/>
    <lineage>
        <taxon>Bacteria</taxon>
        <taxon>Pseudomonadati</taxon>
        <taxon>Myxococcota</taxon>
        <taxon>Polyangia</taxon>
        <taxon>Haliangiales</taxon>
        <taxon>Kofleriaceae</taxon>
        <taxon>Haliangium</taxon>
    </lineage>
</organism>